<sequence length="166" mass="19593">MLEPALTQTEDHLHNPLWRFALEFYGYPGVQEWMLRSQDEFGADVCLLLWASYLQCEGVPLGQELWEVADRRLAPRRRMLKSVRRLRRRLKGWPRAQRLYERLKAMEIRMEQRQLQALWGLRADDRWPSDGAALEVAARASNLPAKEKARWAGLLEHFNVDRVIGR</sequence>
<reference evidence="1 2" key="1">
    <citation type="submission" date="2023-04" db="EMBL/GenBank/DDBJ databases">
        <title>Marinobulbifer ophiurae gen. nov., sp. Nov., isolate from tissue of brittle star Ophioplocus japonicus.</title>
        <authorList>
            <person name="Kawano K."/>
            <person name="Sawayama S."/>
            <person name="Nakagawa S."/>
        </authorList>
    </citation>
    <scope>NUCLEOTIDE SEQUENCE [LARGE SCALE GENOMIC DNA]</scope>
    <source>
        <strain evidence="1 2">NKW57</strain>
    </source>
</reference>
<dbReference type="InterPro" id="IPR012659">
    <property type="entry name" value="CHP02444"/>
</dbReference>
<dbReference type="Proteomes" id="UP001224392">
    <property type="component" value="Unassembled WGS sequence"/>
</dbReference>
<dbReference type="NCBIfam" id="TIGR02444">
    <property type="entry name" value="TIGR02444 family protein"/>
    <property type="match status" value="1"/>
</dbReference>
<comment type="caution">
    <text evidence="1">The sequence shown here is derived from an EMBL/GenBank/DDBJ whole genome shotgun (WGS) entry which is preliminary data.</text>
</comment>
<proteinExistence type="predicted"/>
<dbReference type="EMBL" id="BSYJ01000001">
    <property type="protein sequence ID" value="GMG86192.1"/>
    <property type="molecule type" value="Genomic_DNA"/>
</dbReference>
<accession>A0ABQ6LVR5</accession>
<dbReference type="Pfam" id="PF09523">
    <property type="entry name" value="DUF2390"/>
    <property type="match status" value="1"/>
</dbReference>
<evidence type="ECO:0000313" key="1">
    <source>
        <dbReference type="EMBL" id="GMG86192.1"/>
    </source>
</evidence>
<evidence type="ECO:0000313" key="2">
    <source>
        <dbReference type="Proteomes" id="UP001224392"/>
    </source>
</evidence>
<gene>
    <name evidence="1" type="ORF">MNKW57_05130</name>
</gene>
<name>A0ABQ6LVR5_9GAMM</name>
<protein>
    <submittedName>
        <fullName evidence="1">TIGR02444 family protein</fullName>
    </submittedName>
</protein>
<keyword evidence="2" id="KW-1185">Reference proteome</keyword>
<organism evidence="1 2">
    <name type="scientific">Biformimicrobium ophioploci</name>
    <dbReference type="NCBI Taxonomy" id="3036711"/>
    <lineage>
        <taxon>Bacteria</taxon>
        <taxon>Pseudomonadati</taxon>
        <taxon>Pseudomonadota</taxon>
        <taxon>Gammaproteobacteria</taxon>
        <taxon>Cellvibrionales</taxon>
        <taxon>Microbulbiferaceae</taxon>
        <taxon>Biformimicrobium</taxon>
    </lineage>
</organism>